<evidence type="ECO:0000313" key="2">
    <source>
        <dbReference type="Proteomes" id="UP001476798"/>
    </source>
</evidence>
<organism evidence="1 2">
    <name type="scientific">Goodea atripinnis</name>
    <dbReference type="NCBI Taxonomy" id="208336"/>
    <lineage>
        <taxon>Eukaryota</taxon>
        <taxon>Metazoa</taxon>
        <taxon>Chordata</taxon>
        <taxon>Craniata</taxon>
        <taxon>Vertebrata</taxon>
        <taxon>Euteleostomi</taxon>
        <taxon>Actinopterygii</taxon>
        <taxon>Neopterygii</taxon>
        <taxon>Teleostei</taxon>
        <taxon>Neoteleostei</taxon>
        <taxon>Acanthomorphata</taxon>
        <taxon>Ovalentaria</taxon>
        <taxon>Atherinomorphae</taxon>
        <taxon>Cyprinodontiformes</taxon>
        <taxon>Goodeidae</taxon>
        <taxon>Goodea</taxon>
    </lineage>
</organism>
<keyword evidence="2" id="KW-1185">Reference proteome</keyword>
<name>A0ABV0NGK7_9TELE</name>
<comment type="caution">
    <text evidence="1">The sequence shown here is derived from an EMBL/GenBank/DDBJ whole genome shotgun (WGS) entry which is preliminary data.</text>
</comment>
<dbReference type="EMBL" id="JAHRIO010040018">
    <property type="protein sequence ID" value="MEQ2170543.1"/>
    <property type="molecule type" value="Genomic_DNA"/>
</dbReference>
<sequence length="95" mass="10688">AWYVEGHEPQEDEDCFLKNGDGGTGCSPAWPDVCGLNEGSPSLTQPRRHDSTGLHWVCSVHISLMGLDNALKLPVWVRHTMDRWSKCQNDRGQRN</sequence>
<feature type="non-terminal residue" evidence="1">
    <location>
        <position position="1"/>
    </location>
</feature>
<accession>A0ABV0NGK7</accession>
<proteinExistence type="predicted"/>
<gene>
    <name evidence="1" type="ORF">GOODEAATRI_001267</name>
</gene>
<reference evidence="1 2" key="1">
    <citation type="submission" date="2021-06" db="EMBL/GenBank/DDBJ databases">
        <authorList>
            <person name="Palmer J.M."/>
        </authorList>
    </citation>
    <scope>NUCLEOTIDE SEQUENCE [LARGE SCALE GENOMIC DNA]</scope>
    <source>
        <strain evidence="1 2">GA_2019</strain>
        <tissue evidence="1">Muscle</tissue>
    </source>
</reference>
<evidence type="ECO:0000313" key="1">
    <source>
        <dbReference type="EMBL" id="MEQ2170543.1"/>
    </source>
</evidence>
<protein>
    <submittedName>
        <fullName evidence="1">Uncharacterized protein</fullName>
    </submittedName>
</protein>
<dbReference type="Proteomes" id="UP001476798">
    <property type="component" value="Unassembled WGS sequence"/>
</dbReference>